<dbReference type="OrthoDB" id="542772at2759"/>
<sequence>MRVLCLCAQALLFALRALADTASIAQVYTTQGSIPRSVWSTYLTDPKTPSGTQSALKSALVRQRHFCQDAYPADVERFKQSQVFSDAPSPFFIYVRSEPDVVSSQVLTTGKWADDLLRDIYFALEYNPPVQGAAGAAGAGAGAAAGAAAAVGGGAGSGEGTKSRVFIDVGANFGWLTMNVAARGYRVAAVEAMKHNQKMLRNSLCAHPDIMGRVVLFATGVSNDTATCYMYSDDNNQGNGHSMCGLSEEAVRQALPPGHSIRDSMAVQRLDALLGGVEVQVMKIDVEGFEPMVMYGAAEMLRAGKIKFVCMEFFPDFMQRNLHNPNATIEFIDFLVSLPYRISILAFDHGYMTPAQAAVALRGDRTRDDIFLAHESLPLVAGVL</sequence>
<dbReference type="InterPro" id="IPR006342">
    <property type="entry name" value="FkbM_mtfrase"/>
</dbReference>
<dbReference type="Gene3D" id="3.40.50.150">
    <property type="entry name" value="Vaccinia Virus protein VP39"/>
    <property type="match status" value="1"/>
</dbReference>
<dbReference type="AlphaFoldDB" id="A0A836BML1"/>
<dbReference type="InterPro" id="IPR052514">
    <property type="entry name" value="SAM-dependent_MTase"/>
</dbReference>
<protein>
    <recommendedName>
        <fullName evidence="2">Methyltransferase FkbM domain-containing protein</fullName>
    </recommendedName>
</protein>
<feature type="domain" description="Methyltransferase FkbM" evidence="2">
    <location>
        <begin position="168"/>
        <end position="338"/>
    </location>
</feature>
<keyword evidence="1" id="KW-0732">Signal</keyword>
<organism evidence="3 4">
    <name type="scientific">Edaphochlamys debaryana</name>
    <dbReference type="NCBI Taxonomy" id="47281"/>
    <lineage>
        <taxon>Eukaryota</taxon>
        <taxon>Viridiplantae</taxon>
        <taxon>Chlorophyta</taxon>
        <taxon>core chlorophytes</taxon>
        <taxon>Chlorophyceae</taxon>
        <taxon>CS clade</taxon>
        <taxon>Chlamydomonadales</taxon>
        <taxon>Chlamydomonadales incertae sedis</taxon>
        <taxon>Edaphochlamys</taxon>
    </lineage>
</organism>
<reference evidence="3" key="1">
    <citation type="journal article" date="2020" name="bioRxiv">
        <title>Comparative genomics of Chlamydomonas.</title>
        <authorList>
            <person name="Craig R.J."/>
            <person name="Hasan A.R."/>
            <person name="Ness R.W."/>
            <person name="Keightley P.D."/>
        </authorList>
    </citation>
    <scope>NUCLEOTIDE SEQUENCE</scope>
    <source>
        <strain evidence="3">CCAP 11/70</strain>
    </source>
</reference>
<keyword evidence="4" id="KW-1185">Reference proteome</keyword>
<feature type="chain" id="PRO_5032777854" description="Methyltransferase FkbM domain-containing protein" evidence="1">
    <location>
        <begin position="20"/>
        <end position="384"/>
    </location>
</feature>
<dbReference type="Pfam" id="PF05050">
    <property type="entry name" value="Methyltransf_21"/>
    <property type="match status" value="1"/>
</dbReference>
<comment type="caution">
    <text evidence="3">The sequence shown here is derived from an EMBL/GenBank/DDBJ whole genome shotgun (WGS) entry which is preliminary data.</text>
</comment>
<accession>A0A836BML1</accession>
<evidence type="ECO:0000313" key="3">
    <source>
        <dbReference type="EMBL" id="KAG2482050.1"/>
    </source>
</evidence>
<dbReference type="EMBL" id="JAEHOE010000279">
    <property type="protein sequence ID" value="KAG2482050.1"/>
    <property type="molecule type" value="Genomic_DNA"/>
</dbReference>
<gene>
    <name evidence="3" type="ORF">HYH03_019000</name>
</gene>
<evidence type="ECO:0000256" key="1">
    <source>
        <dbReference type="SAM" id="SignalP"/>
    </source>
</evidence>
<name>A0A836BML1_9CHLO</name>
<proteinExistence type="predicted"/>
<feature type="signal peptide" evidence="1">
    <location>
        <begin position="1"/>
        <end position="19"/>
    </location>
</feature>
<dbReference type="SUPFAM" id="SSF53335">
    <property type="entry name" value="S-adenosyl-L-methionine-dependent methyltransferases"/>
    <property type="match status" value="1"/>
</dbReference>
<dbReference type="InterPro" id="IPR029063">
    <property type="entry name" value="SAM-dependent_MTases_sf"/>
</dbReference>
<dbReference type="NCBIfam" id="TIGR01444">
    <property type="entry name" value="fkbM_fam"/>
    <property type="match status" value="1"/>
</dbReference>
<dbReference type="PANTHER" id="PTHR34203">
    <property type="entry name" value="METHYLTRANSFERASE, FKBM FAMILY PROTEIN"/>
    <property type="match status" value="1"/>
</dbReference>
<evidence type="ECO:0000313" key="4">
    <source>
        <dbReference type="Proteomes" id="UP000612055"/>
    </source>
</evidence>
<dbReference type="PANTHER" id="PTHR34203:SF13">
    <property type="entry name" value="EXPRESSED PROTEIN"/>
    <property type="match status" value="1"/>
</dbReference>
<dbReference type="Proteomes" id="UP000612055">
    <property type="component" value="Unassembled WGS sequence"/>
</dbReference>
<evidence type="ECO:0000259" key="2">
    <source>
        <dbReference type="Pfam" id="PF05050"/>
    </source>
</evidence>